<dbReference type="Gene3D" id="2.30.30.110">
    <property type="match status" value="1"/>
</dbReference>
<evidence type="ECO:0000256" key="2">
    <source>
        <dbReference type="ARBA" id="ARBA00022649"/>
    </source>
</evidence>
<evidence type="ECO:0000256" key="1">
    <source>
        <dbReference type="ARBA" id="ARBA00007521"/>
    </source>
</evidence>
<evidence type="ECO:0000313" key="4">
    <source>
        <dbReference type="Proteomes" id="UP001431131"/>
    </source>
</evidence>
<dbReference type="AlphaFoldDB" id="A0AAW5E0L1"/>
<keyword evidence="3" id="KW-0378">Hydrolase</keyword>
<dbReference type="GO" id="GO:0016787">
    <property type="term" value="F:hydrolase activity"/>
    <property type="evidence" value="ECO:0007669"/>
    <property type="project" value="UniProtKB-KW"/>
</dbReference>
<name>A0AAW5E0L1_9BACI</name>
<dbReference type="InterPro" id="IPR011067">
    <property type="entry name" value="Plasmid_toxin/cell-grow_inhib"/>
</dbReference>
<dbReference type="EMBL" id="JAKTTI010000022">
    <property type="protein sequence ID" value="MCH1626446.1"/>
    <property type="molecule type" value="Genomic_DNA"/>
</dbReference>
<dbReference type="PANTHER" id="PTHR33988:SF3">
    <property type="entry name" value="ENDORIBONUCLEASE TOXIN CHPB-RELATED"/>
    <property type="match status" value="1"/>
</dbReference>
<dbReference type="SUPFAM" id="SSF50118">
    <property type="entry name" value="Cell growth inhibitor/plasmid maintenance toxic component"/>
    <property type="match status" value="1"/>
</dbReference>
<dbReference type="PANTHER" id="PTHR33988">
    <property type="entry name" value="ENDORIBONUCLEASE MAZF-RELATED"/>
    <property type="match status" value="1"/>
</dbReference>
<evidence type="ECO:0000313" key="3">
    <source>
        <dbReference type="EMBL" id="MCH1626446.1"/>
    </source>
</evidence>
<accession>A0AAW5E0L1</accession>
<dbReference type="NCBIfam" id="NF007386">
    <property type="entry name" value="PRK09907.1"/>
    <property type="match status" value="1"/>
</dbReference>
<dbReference type="Pfam" id="PF02452">
    <property type="entry name" value="PemK_toxin"/>
    <property type="match status" value="1"/>
</dbReference>
<dbReference type="EC" id="3.1.27.-" evidence="3"/>
<sequence length="108" mass="11965">MLVPDRGDLVYLNFNPQAGHEQAGTRPAIVLSPKSFNEVTGFSIVCPITRQQKGYPFEVALPNGLGIEGVILTDQVKSLDWRARNFSIKGQVPKDIVEDCLNLIHTFL</sequence>
<proteinExistence type="inferred from homology"/>
<gene>
    <name evidence="3" type="primary">mazF</name>
    <name evidence="3" type="ORF">MJG50_13990</name>
</gene>
<organism evidence="3 4">
    <name type="scientific">Fredinandcohnia quinoae</name>
    <dbReference type="NCBI Taxonomy" id="2918902"/>
    <lineage>
        <taxon>Bacteria</taxon>
        <taxon>Bacillati</taxon>
        <taxon>Bacillota</taxon>
        <taxon>Bacilli</taxon>
        <taxon>Bacillales</taxon>
        <taxon>Bacillaceae</taxon>
        <taxon>Fredinandcohnia</taxon>
    </lineage>
</organism>
<dbReference type="GO" id="GO:0004521">
    <property type="term" value="F:RNA endonuclease activity"/>
    <property type="evidence" value="ECO:0007669"/>
    <property type="project" value="TreeGrafter"/>
</dbReference>
<dbReference type="GO" id="GO:0006402">
    <property type="term" value="P:mRNA catabolic process"/>
    <property type="evidence" value="ECO:0007669"/>
    <property type="project" value="TreeGrafter"/>
</dbReference>
<keyword evidence="2" id="KW-1277">Toxin-antitoxin system</keyword>
<dbReference type="InterPro" id="IPR003477">
    <property type="entry name" value="PemK-like"/>
</dbReference>
<comment type="caution">
    <text evidence="3">The sequence shown here is derived from an EMBL/GenBank/DDBJ whole genome shotgun (WGS) entry which is preliminary data.</text>
</comment>
<comment type="similarity">
    <text evidence="1">Belongs to the PemK/MazF family.</text>
</comment>
<dbReference type="RefSeq" id="WP_240256362.1">
    <property type="nucleotide sequence ID" value="NZ_JAKTTI010000022.1"/>
</dbReference>
<reference evidence="3" key="1">
    <citation type="submission" date="2022-02" db="EMBL/GenBank/DDBJ databases">
        <title>Fredinandcohnia quinoae sp. nov. isolated from Chenopodium quinoa seeds.</title>
        <authorList>
            <person name="Saati-Santamaria Z."/>
            <person name="Flores-Felix J.D."/>
            <person name="Igual J.M."/>
            <person name="Velazquez E."/>
            <person name="Garcia-Fraile P."/>
            <person name="Martinez-Molina E."/>
        </authorList>
    </citation>
    <scope>NUCLEOTIDE SEQUENCE</scope>
    <source>
        <strain evidence="3">SECRCQ15</strain>
    </source>
</reference>
<protein>
    <submittedName>
        <fullName evidence="3">Endoribonuclease MazF</fullName>
        <ecNumber evidence="3">3.1.27.-</ecNumber>
    </submittedName>
</protein>
<dbReference type="GO" id="GO:0003677">
    <property type="term" value="F:DNA binding"/>
    <property type="evidence" value="ECO:0007669"/>
    <property type="project" value="InterPro"/>
</dbReference>
<dbReference type="GO" id="GO:0016075">
    <property type="term" value="P:rRNA catabolic process"/>
    <property type="evidence" value="ECO:0007669"/>
    <property type="project" value="TreeGrafter"/>
</dbReference>
<dbReference type="Proteomes" id="UP001431131">
    <property type="component" value="Unassembled WGS sequence"/>
</dbReference>
<keyword evidence="4" id="KW-1185">Reference proteome</keyword>